<dbReference type="EMBL" id="FUEG01000007">
    <property type="protein sequence ID" value="SJL06838.1"/>
    <property type="molecule type" value="Genomic_DNA"/>
</dbReference>
<proteinExistence type="predicted"/>
<dbReference type="AlphaFoldDB" id="A0A284RDN1"/>
<protein>
    <submittedName>
        <fullName evidence="1">Uncharacterized protein</fullName>
    </submittedName>
</protein>
<evidence type="ECO:0000313" key="1">
    <source>
        <dbReference type="EMBL" id="SJL06838.1"/>
    </source>
</evidence>
<keyword evidence="2" id="KW-1185">Reference proteome</keyword>
<evidence type="ECO:0000313" key="2">
    <source>
        <dbReference type="Proteomes" id="UP000219338"/>
    </source>
</evidence>
<dbReference type="Proteomes" id="UP000219338">
    <property type="component" value="Unassembled WGS sequence"/>
</dbReference>
<gene>
    <name evidence="1" type="ORF">ARMOST_10180</name>
</gene>
<sequence>MNPTVALEFCRVGVLVWCIHPLKMAGNVRIDTMEPVQEPLHLHIPTTPCRLKTCPIHVGMATDEAKYKVIEHFTCSHLDTPNPFNTVQPLNLVHPEPAPSLADPA</sequence>
<organism evidence="1 2">
    <name type="scientific">Armillaria ostoyae</name>
    <name type="common">Armillaria root rot fungus</name>
    <dbReference type="NCBI Taxonomy" id="47428"/>
    <lineage>
        <taxon>Eukaryota</taxon>
        <taxon>Fungi</taxon>
        <taxon>Dikarya</taxon>
        <taxon>Basidiomycota</taxon>
        <taxon>Agaricomycotina</taxon>
        <taxon>Agaricomycetes</taxon>
        <taxon>Agaricomycetidae</taxon>
        <taxon>Agaricales</taxon>
        <taxon>Marasmiineae</taxon>
        <taxon>Physalacriaceae</taxon>
        <taxon>Armillaria</taxon>
    </lineage>
</organism>
<reference evidence="2" key="1">
    <citation type="journal article" date="2017" name="Nat. Ecol. Evol.">
        <title>Genome expansion and lineage-specific genetic innovations in the forest pathogenic fungi Armillaria.</title>
        <authorList>
            <person name="Sipos G."/>
            <person name="Prasanna A.N."/>
            <person name="Walter M.C."/>
            <person name="O'Connor E."/>
            <person name="Balint B."/>
            <person name="Krizsan K."/>
            <person name="Kiss B."/>
            <person name="Hess J."/>
            <person name="Varga T."/>
            <person name="Slot J."/>
            <person name="Riley R."/>
            <person name="Boka B."/>
            <person name="Rigling D."/>
            <person name="Barry K."/>
            <person name="Lee J."/>
            <person name="Mihaltcheva S."/>
            <person name="LaButti K."/>
            <person name="Lipzen A."/>
            <person name="Waldron R."/>
            <person name="Moloney N.M."/>
            <person name="Sperisen C."/>
            <person name="Kredics L."/>
            <person name="Vagvoelgyi C."/>
            <person name="Patrignani A."/>
            <person name="Fitzpatrick D."/>
            <person name="Nagy I."/>
            <person name="Doyle S."/>
            <person name="Anderson J.B."/>
            <person name="Grigoriev I.V."/>
            <person name="Gueldener U."/>
            <person name="Muensterkoetter M."/>
            <person name="Nagy L.G."/>
        </authorList>
    </citation>
    <scope>NUCLEOTIDE SEQUENCE [LARGE SCALE GENOMIC DNA]</scope>
    <source>
        <strain evidence="2">C18/9</strain>
    </source>
</reference>
<accession>A0A284RDN1</accession>
<name>A0A284RDN1_ARMOS</name>